<dbReference type="PANTHER" id="PTHR31005:SF8">
    <property type="entry name" value="DUF4139 DOMAIN-CONTAINING PROTEIN"/>
    <property type="match status" value="1"/>
</dbReference>
<dbReference type="EMBL" id="AYXT01000010">
    <property type="protein sequence ID" value="ETF02351.1"/>
    <property type="molecule type" value="Genomic_DNA"/>
</dbReference>
<dbReference type="HOGENOM" id="CLU_010457_2_0_4"/>
<dbReference type="PANTHER" id="PTHR31005">
    <property type="entry name" value="DUF4139 DOMAIN-CONTAINING PROTEIN"/>
    <property type="match status" value="1"/>
</dbReference>
<feature type="domain" description="DUF4139" evidence="2">
    <location>
        <begin position="248"/>
        <end position="558"/>
    </location>
</feature>
<dbReference type="InterPro" id="IPR011935">
    <property type="entry name" value="CHP02231"/>
</dbReference>
<sequence length="566" mass="62164">MTEQPDLHPCRKYAYPLQAQARLLLRPSLVASALLLALHAPFAQADTVKADSRIDRVIVYPDRAMIHRVASQSIAAGEHELVFANLPADIDENSLQFNADAANAGLQILHVSSTPDYQQAGQSDGVTEVNRQIEALDRQLGQLDDQIKLDDNQIAFIRHYQDGHSVQGRDVPPLSRDAFLDLMSFTGEHLLGALQTRREHAQQKDQVLSRRKVLEQRREQIDQNGTNETRKVIVTLRAAKPATVNSVLSYVVPGASWRPVYDARYDSADGKLSLQYFGQVSQQTSEDWSDVSLTLSTAQPVTGVALPHLEPWRVDVAVPRRPMPAPMRSMSARQSAMAEGGAPAMEMADAASYETATPQSSATNTTFEVPGKQTIAAGGQQQRVALTTLSEPAKLSYELVPSEAAAVFATVKINNDKDFPLLAGNVNAFFDNEFVASSDMKTIFPKEELELALGVDQAISVKREPLQRFTESTGLTGSGTRLTYEYKTLIRNNRGQPVELVLHDRFPVSGDEKIDIKRLEPSGSDLALKGDGRYAQKLSLAAGEERAVLLKFSVQFPKNLDVEGLP</sequence>
<name>V8QQU8_9BURK</name>
<keyword evidence="5" id="KW-1185">Reference proteome</keyword>
<dbReference type="InterPro" id="IPR037291">
    <property type="entry name" value="DUF4139"/>
</dbReference>
<dbReference type="InterPro" id="IPR025554">
    <property type="entry name" value="DUF4140"/>
</dbReference>
<feature type="chain" id="PRO_5004771729" description="DUF4139 domain-containing protein" evidence="1">
    <location>
        <begin position="46"/>
        <end position="566"/>
    </location>
</feature>
<gene>
    <name evidence="4" type="ORF">W822_12920</name>
</gene>
<evidence type="ECO:0000259" key="3">
    <source>
        <dbReference type="Pfam" id="PF13600"/>
    </source>
</evidence>
<dbReference type="AlphaFoldDB" id="V8QQU8"/>
<dbReference type="Pfam" id="PF13600">
    <property type="entry name" value="DUF4140"/>
    <property type="match status" value="1"/>
</dbReference>
<evidence type="ECO:0000259" key="2">
    <source>
        <dbReference type="Pfam" id="PF13598"/>
    </source>
</evidence>
<dbReference type="RefSeq" id="WP_024005544.1">
    <property type="nucleotide sequence ID" value="NZ_KI650980.1"/>
</dbReference>
<dbReference type="Proteomes" id="UP000018733">
    <property type="component" value="Unassembled WGS sequence"/>
</dbReference>
<protein>
    <recommendedName>
        <fullName evidence="6">DUF4139 domain-containing protein</fullName>
    </recommendedName>
</protein>
<dbReference type="eggNOG" id="COG5316">
    <property type="taxonomic scope" value="Bacteria"/>
</dbReference>
<organism evidence="4 5">
    <name type="scientific">Advenella kashmirensis W13003</name>
    <dbReference type="NCBI Taxonomy" id="1424334"/>
    <lineage>
        <taxon>Bacteria</taxon>
        <taxon>Pseudomonadati</taxon>
        <taxon>Pseudomonadota</taxon>
        <taxon>Betaproteobacteria</taxon>
        <taxon>Burkholderiales</taxon>
        <taxon>Alcaligenaceae</taxon>
    </lineage>
</organism>
<feature type="signal peptide" evidence="1">
    <location>
        <begin position="1"/>
        <end position="45"/>
    </location>
</feature>
<dbReference type="PATRIC" id="fig|1424334.3.peg.2594"/>
<evidence type="ECO:0000313" key="5">
    <source>
        <dbReference type="Proteomes" id="UP000018733"/>
    </source>
</evidence>
<proteinExistence type="predicted"/>
<evidence type="ECO:0000256" key="1">
    <source>
        <dbReference type="SAM" id="SignalP"/>
    </source>
</evidence>
<dbReference type="Pfam" id="PF13598">
    <property type="entry name" value="DUF4139"/>
    <property type="match status" value="1"/>
</dbReference>
<keyword evidence="1" id="KW-0732">Signal</keyword>
<evidence type="ECO:0000313" key="4">
    <source>
        <dbReference type="EMBL" id="ETF02351.1"/>
    </source>
</evidence>
<accession>V8QQU8</accession>
<feature type="domain" description="DUF4140" evidence="3">
    <location>
        <begin position="57"/>
        <end position="157"/>
    </location>
</feature>
<dbReference type="OrthoDB" id="9777444at2"/>
<evidence type="ECO:0008006" key="6">
    <source>
        <dbReference type="Google" id="ProtNLM"/>
    </source>
</evidence>
<comment type="caution">
    <text evidence="4">The sequence shown here is derived from an EMBL/GenBank/DDBJ whole genome shotgun (WGS) entry which is preliminary data.</text>
</comment>
<dbReference type="STRING" id="1424334.W822_12920"/>
<dbReference type="NCBIfam" id="TIGR02231">
    <property type="entry name" value="mucoidy inhibitor MuiA family protein"/>
    <property type="match status" value="1"/>
</dbReference>
<reference evidence="4 5" key="1">
    <citation type="journal article" date="2014" name="Genome Announc.">
        <title>Draft Genome Sequence of Advenella kashmirensis Strain W13003, a Polycyclic Aromatic Hydrocarbon-Degrading Bacterium.</title>
        <authorList>
            <person name="Wang X."/>
            <person name="Jin D."/>
            <person name="Zhou L."/>
            <person name="Wu L."/>
            <person name="An W."/>
            <person name="Zhao L."/>
        </authorList>
    </citation>
    <scope>NUCLEOTIDE SEQUENCE [LARGE SCALE GENOMIC DNA]</scope>
    <source>
        <strain evidence="4 5">W13003</strain>
    </source>
</reference>